<name>X1AW95_9ZZZZ</name>
<dbReference type="EMBL" id="BART01018216">
    <property type="protein sequence ID" value="GAG87384.1"/>
    <property type="molecule type" value="Genomic_DNA"/>
</dbReference>
<evidence type="ECO:0000313" key="1">
    <source>
        <dbReference type="EMBL" id="GAG87384.1"/>
    </source>
</evidence>
<protein>
    <submittedName>
        <fullName evidence="1">Uncharacterized protein</fullName>
    </submittedName>
</protein>
<dbReference type="AlphaFoldDB" id="X1AW95"/>
<reference evidence="1" key="1">
    <citation type="journal article" date="2014" name="Front. Microbiol.">
        <title>High frequency of phylogenetically diverse reductive dehalogenase-homologous genes in deep subseafloor sedimentary metagenomes.</title>
        <authorList>
            <person name="Kawai M."/>
            <person name="Futagami T."/>
            <person name="Toyoda A."/>
            <person name="Takaki Y."/>
            <person name="Nishi S."/>
            <person name="Hori S."/>
            <person name="Arai W."/>
            <person name="Tsubouchi T."/>
            <person name="Morono Y."/>
            <person name="Uchiyama I."/>
            <person name="Ito T."/>
            <person name="Fujiyama A."/>
            <person name="Inagaki F."/>
            <person name="Takami H."/>
        </authorList>
    </citation>
    <scope>NUCLEOTIDE SEQUENCE</scope>
    <source>
        <strain evidence="1">Expedition CK06-06</strain>
    </source>
</reference>
<sequence length="55" mass="6612">MRAKENLDADYKDIEEKLFNSVLEGKAVFNELKDTLDYIYKKRFEKRLIDLIKSL</sequence>
<comment type="caution">
    <text evidence="1">The sequence shown here is derived from an EMBL/GenBank/DDBJ whole genome shotgun (WGS) entry which is preliminary data.</text>
</comment>
<gene>
    <name evidence="1" type="ORF">S01H4_34429</name>
</gene>
<proteinExistence type="predicted"/>
<accession>X1AW95</accession>
<organism evidence="1">
    <name type="scientific">marine sediment metagenome</name>
    <dbReference type="NCBI Taxonomy" id="412755"/>
    <lineage>
        <taxon>unclassified sequences</taxon>
        <taxon>metagenomes</taxon>
        <taxon>ecological metagenomes</taxon>
    </lineage>
</organism>